<evidence type="ECO:0000256" key="1">
    <source>
        <dbReference type="ARBA" id="ARBA00022649"/>
    </source>
</evidence>
<gene>
    <name evidence="5" type="primary">vapC</name>
    <name evidence="7" type="ORF">EWF95_05835</name>
</gene>
<dbReference type="PANTHER" id="PTHR39664:SF2">
    <property type="entry name" value="NUCLEIC ACID-BINDING PROTEIN, CONTAINING PIN DOMAIN-RELATED"/>
    <property type="match status" value="1"/>
</dbReference>
<dbReference type="HAMAP" id="MF_00265">
    <property type="entry name" value="VapC_Nob1"/>
    <property type="match status" value="1"/>
</dbReference>
<dbReference type="InterPro" id="IPR029060">
    <property type="entry name" value="PIN-like_dom_sf"/>
</dbReference>
<sequence length="129" mass="14292">MTLLLDTNVLVAAVTRDTEHSDIAVELLNQADETYVSLLNLMELRTVLSKKKGFERDRIDQIESRITSRTTVLFPDASEVMAANRLQSETLLYPMDALVLAVAEANDAMLVSFDAELVDHGATLPSEVR</sequence>
<feature type="binding site" evidence="5">
    <location>
        <position position="96"/>
    </location>
    <ligand>
        <name>Mg(2+)</name>
        <dbReference type="ChEBI" id="CHEBI:18420"/>
    </ligand>
</feature>
<keyword evidence="8" id="KW-1185">Reference proteome</keyword>
<dbReference type="GO" id="GO:0090729">
    <property type="term" value="F:toxin activity"/>
    <property type="evidence" value="ECO:0007669"/>
    <property type="project" value="UniProtKB-KW"/>
</dbReference>
<evidence type="ECO:0000256" key="4">
    <source>
        <dbReference type="ARBA" id="ARBA00022801"/>
    </source>
</evidence>
<feature type="binding site" evidence="5">
    <location>
        <position position="6"/>
    </location>
    <ligand>
        <name>Mg(2+)</name>
        <dbReference type="ChEBI" id="CHEBI:18420"/>
    </ligand>
</feature>
<evidence type="ECO:0000256" key="5">
    <source>
        <dbReference type="HAMAP-Rule" id="MF_00265"/>
    </source>
</evidence>
<evidence type="ECO:0000313" key="8">
    <source>
        <dbReference type="Proteomes" id="UP000315385"/>
    </source>
</evidence>
<dbReference type="RefSeq" id="WP_142443085.1">
    <property type="nucleotide sequence ID" value="NZ_SESI01000001.1"/>
</dbReference>
<proteinExistence type="inferred from homology"/>
<evidence type="ECO:0000256" key="3">
    <source>
        <dbReference type="ARBA" id="ARBA00022723"/>
    </source>
</evidence>
<dbReference type="GO" id="GO:0016787">
    <property type="term" value="F:hydrolase activity"/>
    <property type="evidence" value="ECO:0007669"/>
    <property type="project" value="UniProtKB-KW"/>
</dbReference>
<dbReference type="PANTHER" id="PTHR39664">
    <property type="match status" value="1"/>
</dbReference>
<keyword evidence="1 5" id="KW-1277">Toxin-antitoxin system</keyword>
<feature type="domain" description="PIN" evidence="6">
    <location>
        <begin position="4"/>
        <end position="118"/>
    </location>
</feature>
<evidence type="ECO:0000259" key="6">
    <source>
        <dbReference type="Pfam" id="PF01850"/>
    </source>
</evidence>
<evidence type="ECO:0000256" key="2">
    <source>
        <dbReference type="ARBA" id="ARBA00022722"/>
    </source>
</evidence>
<dbReference type="EC" id="3.1.-.-" evidence="5"/>
<keyword evidence="5" id="KW-0800">Toxin</keyword>
<dbReference type="InterPro" id="IPR002716">
    <property type="entry name" value="PIN_dom"/>
</dbReference>
<dbReference type="Proteomes" id="UP000315385">
    <property type="component" value="Unassembled WGS sequence"/>
</dbReference>
<dbReference type="GO" id="GO:0004540">
    <property type="term" value="F:RNA nuclease activity"/>
    <property type="evidence" value="ECO:0007669"/>
    <property type="project" value="InterPro"/>
</dbReference>
<dbReference type="GO" id="GO:0000287">
    <property type="term" value="F:magnesium ion binding"/>
    <property type="evidence" value="ECO:0007669"/>
    <property type="project" value="UniProtKB-UniRule"/>
</dbReference>
<name>A0A544QSP0_9EURY</name>
<comment type="function">
    <text evidence="5">Toxic component of a toxin-antitoxin (TA) system. An RNase.</text>
</comment>
<dbReference type="AlphaFoldDB" id="A0A544QSP0"/>
<dbReference type="SUPFAM" id="SSF88723">
    <property type="entry name" value="PIN domain-like"/>
    <property type="match status" value="1"/>
</dbReference>
<keyword evidence="4 5" id="KW-0378">Hydrolase</keyword>
<keyword evidence="2 5" id="KW-0540">Nuclease</keyword>
<comment type="cofactor">
    <cofactor evidence="5">
        <name>Mg(2+)</name>
        <dbReference type="ChEBI" id="CHEBI:18420"/>
    </cofactor>
</comment>
<dbReference type="InterPro" id="IPR022907">
    <property type="entry name" value="VapC_family"/>
</dbReference>
<dbReference type="Pfam" id="PF01850">
    <property type="entry name" value="PIN"/>
    <property type="match status" value="1"/>
</dbReference>
<evidence type="ECO:0000313" key="7">
    <source>
        <dbReference type="EMBL" id="TQQ82438.1"/>
    </source>
</evidence>
<organism evidence="7 8">
    <name type="scientific">Halonotius roseus</name>
    <dbReference type="NCBI Taxonomy" id="2511997"/>
    <lineage>
        <taxon>Archaea</taxon>
        <taxon>Methanobacteriati</taxon>
        <taxon>Methanobacteriota</taxon>
        <taxon>Stenosarchaea group</taxon>
        <taxon>Halobacteria</taxon>
        <taxon>Halobacteriales</taxon>
        <taxon>Haloferacaceae</taxon>
        <taxon>Halonotius</taxon>
    </lineage>
</organism>
<dbReference type="EMBL" id="SESI01000001">
    <property type="protein sequence ID" value="TQQ82438.1"/>
    <property type="molecule type" value="Genomic_DNA"/>
</dbReference>
<dbReference type="Gene3D" id="3.40.50.1010">
    <property type="entry name" value="5'-nuclease"/>
    <property type="match status" value="1"/>
</dbReference>
<comment type="similarity">
    <text evidence="5">Belongs to the PINc/VapC protein family.</text>
</comment>
<dbReference type="OrthoDB" id="40200at2157"/>
<keyword evidence="3 5" id="KW-0479">Metal-binding</keyword>
<keyword evidence="5" id="KW-0460">Magnesium</keyword>
<reference evidence="7 8" key="1">
    <citation type="submission" date="2019-02" db="EMBL/GenBank/DDBJ databases">
        <title>Halonotius sp. a new haloqrchaeon isolated from saline water.</title>
        <authorList>
            <person name="Duran-Viseras A."/>
            <person name="Sanchez-Porro C."/>
            <person name="Ventosa A."/>
        </authorList>
    </citation>
    <scope>NUCLEOTIDE SEQUENCE [LARGE SCALE GENOMIC DNA]</scope>
    <source>
        <strain evidence="7 8">F9-27</strain>
    </source>
</reference>
<accession>A0A544QSP0</accession>
<protein>
    <recommendedName>
        <fullName evidence="5">Ribonuclease VapC</fullName>
        <shortName evidence="5">RNase VapC</shortName>
        <ecNumber evidence="5">3.1.-.-</ecNumber>
    </recommendedName>
    <alternativeName>
        <fullName evidence="5">Putative toxin VapC</fullName>
    </alternativeName>
</protein>
<comment type="caution">
    <text evidence="7">The sequence shown here is derived from an EMBL/GenBank/DDBJ whole genome shotgun (WGS) entry which is preliminary data.</text>
</comment>